<dbReference type="InterPro" id="IPR016162">
    <property type="entry name" value="Ald_DH_N"/>
</dbReference>
<dbReference type="SUPFAM" id="SSF53720">
    <property type="entry name" value="ALDH-like"/>
    <property type="match status" value="1"/>
</dbReference>
<evidence type="ECO:0000259" key="1">
    <source>
        <dbReference type="Pfam" id="PF00171"/>
    </source>
</evidence>
<proteinExistence type="predicted"/>
<reference evidence="2" key="1">
    <citation type="submission" date="2018-05" db="EMBL/GenBank/DDBJ databases">
        <authorList>
            <person name="Lanie J.A."/>
            <person name="Ng W.-L."/>
            <person name="Kazmierczak K.M."/>
            <person name="Andrzejewski T.M."/>
            <person name="Davidsen T.M."/>
            <person name="Wayne K.J."/>
            <person name="Tettelin H."/>
            <person name="Glass J.I."/>
            <person name="Rusch D."/>
            <person name="Podicherti R."/>
            <person name="Tsui H.-C.T."/>
            <person name="Winkler M.E."/>
        </authorList>
    </citation>
    <scope>NUCLEOTIDE SEQUENCE</scope>
</reference>
<name>A0A382TIF3_9ZZZZ</name>
<gene>
    <name evidence="2" type="ORF">METZ01_LOCUS374409</name>
</gene>
<dbReference type="GO" id="GO:0016491">
    <property type="term" value="F:oxidoreductase activity"/>
    <property type="evidence" value="ECO:0007669"/>
    <property type="project" value="InterPro"/>
</dbReference>
<dbReference type="AlphaFoldDB" id="A0A382TIF3"/>
<dbReference type="Pfam" id="PF00171">
    <property type="entry name" value="Aldedh"/>
    <property type="match status" value="1"/>
</dbReference>
<sequence>MEQFKHYINGKFSTGVDCFETLNPANGKPWATFPAANEEESIMAVESAYDALYKGPWAEYTATERGKLLHK</sequence>
<evidence type="ECO:0000313" key="2">
    <source>
        <dbReference type="EMBL" id="SVD21555.1"/>
    </source>
</evidence>
<dbReference type="InterPro" id="IPR015590">
    <property type="entry name" value="Aldehyde_DH_dom"/>
</dbReference>
<feature type="non-terminal residue" evidence="2">
    <location>
        <position position="71"/>
    </location>
</feature>
<dbReference type="Gene3D" id="3.40.605.10">
    <property type="entry name" value="Aldehyde Dehydrogenase, Chain A, domain 1"/>
    <property type="match status" value="1"/>
</dbReference>
<organism evidence="2">
    <name type="scientific">marine metagenome</name>
    <dbReference type="NCBI Taxonomy" id="408172"/>
    <lineage>
        <taxon>unclassified sequences</taxon>
        <taxon>metagenomes</taxon>
        <taxon>ecological metagenomes</taxon>
    </lineage>
</organism>
<dbReference type="EMBL" id="UINC01136660">
    <property type="protein sequence ID" value="SVD21555.1"/>
    <property type="molecule type" value="Genomic_DNA"/>
</dbReference>
<accession>A0A382TIF3</accession>
<protein>
    <recommendedName>
        <fullName evidence="1">Aldehyde dehydrogenase domain-containing protein</fullName>
    </recommendedName>
</protein>
<dbReference type="InterPro" id="IPR016161">
    <property type="entry name" value="Ald_DH/histidinol_DH"/>
</dbReference>
<feature type="domain" description="Aldehyde dehydrogenase" evidence="1">
    <location>
        <begin position="17"/>
        <end position="71"/>
    </location>
</feature>